<gene>
    <name evidence="1" type="ORF">AA0115_g13084</name>
</gene>
<reference evidence="1" key="1">
    <citation type="submission" date="2017-10" db="EMBL/GenBank/DDBJ databases">
        <authorList>
            <person name="Armitage A.D."/>
            <person name="Barbara D.J."/>
            <person name="Woodhall J.W."/>
            <person name="Sreenivasaprasad S."/>
            <person name="Lane C.R."/>
            <person name="Clarkson J.P."/>
            <person name="Harrison R.J."/>
        </authorList>
    </citation>
    <scope>NUCLEOTIDE SEQUENCE</scope>
    <source>
        <strain evidence="1">FERA 1164</strain>
    </source>
</reference>
<evidence type="ECO:0000313" key="1">
    <source>
        <dbReference type="EMBL" id="RYN15449.1"/>
    </source>
</evidence>
<protein>
    <submittedName>
        <fullName evidence="1">Uncharacterized protein</fullName>
    </submittedName>
</protein>
<dbReference type="AlphaFoldDB" id="A0AB37VXY3"/>
<comment type="caution">
    <text evidence="1">The sequence shown here is derived from an EMBL/GenBank/DDBJ whole genome shotgun (WGS) entry which is preliminary data.</text>
</comment>
<reference evidence="1" key="2">
    <citation type="journal article" date="2019" name="bioRxiv">
        <title>Genomics, evolutionary history and diagnostics of the Alternaria alternata species group including apple and Asian pear pathotypes.</title>
        <authorList>
            <person name="Armitage A.D."/>
            <person name="Cockerton H.M."/>
            <person name="Sreenivasaprasad S."/>
            <person name="Woodhall J.W."/>
            <person name="Lane C.R."/>
            <person name="Harrison R.J."/>
            <person name="Clarkson J.P."/>
        </authorList>
    </citation>
    <scope>NUCLEOTIDE SEQUENCE</scope>
    <source>
        <strain evidence="1">FERA 1164</strain>
    </source>
</reference>
<proteinExistence type="predicted"/>
<dbReference type="Proteomes" id="UP000292340">
    <property type="component" value="Unassembled WGS sequence"/>
</dbReference>
<sequence length="44" mass="4763">MEPVPLDFAVYNYENLMKTSYDAGTGIALANVALQALTDVRESA</sequence>
<dbReference type="EMBL" id="PDXB01000169">
    <property type="protein sequence ID" value="RYN15449.1"/>
    <property type="molecule type" value="Genomic_DNA"/>
</dbReference>
<name>A0AB37VXY3_9PLEO</name>
<organism evidence="1 2">
    <name type="scientific">Alternaria tenuissima</name>
    <dbReference type="NCBI Taxonomy" id="119927"/>
    <lineage>
        <taxon>Eukaryota</taxon>
        <taxon>Fungi</taxon>
        <taxon>Dikarya</taxon>
        <taxon>Ascomycota</taxon>
        <taxon>Pezizomycotina</taxon>
        <taxon>Dothideomycetes</taxon>
        <taxon>Pleosporomycetidae</taxon>
        <taxon>Pleosporales</taxon>
        <taxon>Pleosporineae</taxon>
        <taxon>Pleosporaceae</taxon>
        <taxon>Alternaria</taxon>
        <taxon>Alternaria sect. Alternaria</taxon>
        <taxon>Alternaria alternata complex</taxon>
    </lineage>
</organism>
<evidence type="ECO:0000313" key="2">
    <source>
        <dbReference type="Proteomes" id="UP000292340"/>
    </source>
</evidence>
<accession>A0AB37VXY3</accession>